<proteinExistence type="predicted"/>
<keyword evidence="2" id="KW-0732">Signal</keyword>
<feature type="transmembrane region" description="Helical" evidence="1">
    <location>
        <begin position="506"/>
        <end position="524"/>
    </location>
</feature>
<feature type="transmembrane region" description="Helical" evidence="1">
    <location>
        <begin position="559"/>
        <end position="583"/>
    </location>
</feature>
<evidence type="ECO:0000313" key="4">
    <source>
        <dbReference type="Proteomes" id="UP000187209"/>
    </source>
</evidence>
<feature type="transmembrane region" description="Helical" evidence="1">
    <location>
        <begin position="603"/>
        <end position="625"/>
    </location>
</feature>
<comment type="caution">
    <text evidence="3">The sequence shown here is derived from an EMBL/GenBank/DDBJ whole genome shotgun (WGS) entry which is preliminary data.</text>
</comment>
<dbReference type="Proteomes" id="UP000187209">
    <property type="component" value="Unassembled WGS sequence"/>
</dbReference>
<keyword evidence="4" id="KW-1185">Reference proteome</keyword>
<feature type="chain" id="PRO_5012435722" evidence="2">
    <location>
        <begin position="17"/>
        <end position="732"/>
    </location>
</feature>
<dbReference type="EMBL" id="MPUH01000262">
    <property type="protein sequence ID" value="OMJ84660.1"/>
    <property type="molecule type" value="Genomic_DNA"/>
</dbReference>
<feature type="signal peptide" evidence="2">
    <location>
        <begin position="1"/>
        <end position="16"/>
    </location>
</feature>
<evidence type="ECO:0000256" key="1">
    <source>
        <dbReference type="SAM" id="Phobius"/>
    </source>
</evidence>
<reference evidence="3 4" key="1">
    <citation type="submission" date="2016-11" db="EMBL/GenBank/DDBJ databases">
        <title>The macronuclear genome of Stentor coeruleus: a giant cell with tiny introns.</title>
        <authorList>
            <person name="Slabodnick M."/>
            <person name="Ruby J.G."/>
            <person name="Reiff S.B."/>
            <person name="Swart E.C."/>
            <person name="Gosai S."/>
            <person name="Prabakaran S."/>
            <person name="Witkowska E."/>
            <person name="Larue G.E."/>
            <person name="Fisher S."/>
            <person name="Freeman R.M."/>
            <person name="Gunawardena J."/>
            <person name="Chu W."/>
            <person name="Stover N.A."/>
            <person name="Gregory B.D."/>
            <person name="Nowacki M."/>
            <person name="Derisi J."/>
            <person name="Roy S.W."/>
            <person name="Marshall W.F."/>
            <person name="Sood P."/>
        </authorList>
    </citation>
    <scope>NUCLEOTIDE SEQUENCE [LARGE SCALE GENOMIC DNA]</scope>
    <source>
        <strain evidence="3">WM001</strain>
    </source>
</reference>
<evidence type="ECO:0000313" key="3">
    <source>
        <dbReference type="EMBL" id="OMJ84660.1"/>
    </source>
</evidence>
<keyword evidence="1" id="KW-0472">Membrane</keyword>
<keyword evidence="1" id="KW-1133">Transmembrane helix</keyword>
<accession>A0A1R2C6R0</accession>
<feature type="transmembrane region" description="Helical" evidence="1">
    <location>
        <begin position="632"/>
        <end position="652"/>
    </location>
</feature>
<evidence type="ECO:0000256" key="2">
    <source>
        <dbReference type="SAM" id="SignalP"/>
    </source>
</evidence>
<keyword evidence="1" id="KW-0812">Transmembrane</keyword>
<sequence length="732" mass="82081">MLFAIAFIGVIQIVSSELIVVLTEQPATTNDFFSVIVTGTSTGDVVLSSTVTLKGTLTKTASGNSITFNSLRFADAGSDLKITATSGGASGYSQSISIVKAVLNITLVLNSDVLFVKKDYYLTFLLTDQNSKNWNDEEKVELVYPEFDSTFTVLGVSTQKVYFNVTGSQLIKASTKDGANEEMNIIVSQLIIDINTGRNATYLSSDIQKLEFKVLNGPDTDTANIYDMNITLSCTGTCSGDYFIFTGETVEDKKNFVTNKTEYGEVKLTDFRIISSGTFFFMIECDYCQTAFSEIFDVLNKLESIKITPSADVKAMFVDLSVTVELYGEDKELYKQLIELEIDDTSSSAVGIDNLRFDTGKRVFDQVYFTKNGTQEIIIKTDDNLIKGSASIEITPNFIKITNMIKDLPANTNHYLEFQVEIYEKENGKLESNHKHNVVVFLDPIGEIDGEYNKSTDNGTVYFYNLQIKNTGTFYLKVLTDNISNITYEKQLNIKPTDCNVGSGPVASMSVLVFLGIFLPFVFFRTDKEKKNFGWNGFTMLLIHPFSALFISSPPKRRALLCLQLCVSELLMLTLIGAVYAYFDTPLEHYEKDFTDYYGRQLYKGAFGWALAQVGIIPMFFLNFYTLGAKKLTIYVIMIYIILTVLCFAAIVGMTCEYCIGYSIYWTVNFLIFLLFDLLMMLVIYTVIAYFLKTAKIRKVLNNDTKKSRTKTGMIDNNLKENHGGEAENNQA</sequence>
<feature type="transmembrane region" description="Helical" evidence="1">
    <location>
        <begin position="664"/>
        <end position="692"/>
    </location>
</feature>
<gene>
    <name evidence="3" type="ORF">SteCoe_14179</name>
</gene>
<organism evidence="3 4">
    <name type="scientific">Stentor coeruleus</name>
    <dbReference type="NCBI Taxonomy" id="5963"/>
    <lineage>
        <taxon>Eukaryota</taxon>
        <taxon>Sar</taxon>
        <taxon>Alveolata</taxon>
        <taxon>Ciliophora</taxon>
        <taxon>Postciliodesmatophora</taxon>
        <taxon>Heterotrichea</taxon>
        <taxon>Heterotrichida</taxon>
        <taxon>Stentoridae</taxon>
        <taxon>Stentor</taxon>
    </lineage>
</organism>
<protein>
    <submittedName>
        <fullName evidence="3">Uncharacterized protein</fullName>
    </submittedName>
</protein>
<name>A0A1R2C6R0_9CILI</name>
<dbReference type="AlphaFoldDB" id="A0A1R2C6R0"/>